<dbReference type="Gene3D" id="2.30.30.240">
    <property type="entry name" value="PRC-barrel domain"/>
    <property type="match status" value="1"/>
</dbReference>
<dbReference type="PANTHER" id="PTHR36740:SF1">
    <property type="entry name" value="PRC-BARREL DOMAIN-CONTAINING PROTEIN"/>
    <property type="match status" value="1"/>
</dbReference>
<evidence type="ECO:0000259" key="2">
    <source>
        <dbReference type="Pfam" id="PF05239"/>
    </source>
</evidence>
<dbReference type="PANTHER" id="PTHR36740">
    <property type="entry name" value="PRC DOMAIN-CONTAINING PROTEIN"/>
    <property type="match status" value="1"/>
</dbReference>
<evidence type="ECO:0000313" key="3">
    <source>
        <dbReference type="EMBL" id="MBE9222063.1"/>
    </source>
</evidence>
<dbReference type="RefSeq" id="WP_193800231.1">
    <property type="nucleotide sequence ID" value="NZ_JADEWC010000008.1"/>
</dbReference>
<dbReference type="EMBL" id="JADEWC010000008">
    <property type="protein sequence ID" value="MBE9222063.1"/>
    <property type="molecule type" value="Genomic_DNA"/>
</dbReference>
<proteinExistence type="predicted"/>
<dbReference type="InterPro" id="IPR011033">
    <property type="entry name" value="PRC_barrel-like_sf"/>
</dbReference>
<feature type="domain" description="PRC-barrel" evidence="2">
    <location>
        <begin position="8"/>
        <end position="76"/>
    </location>
</feature>
<evidence type="ECO:0000313" key="4">
    <source>
        <dbReference type="Proteomes" id="UP000654604"/>
    </source>
</evidence>
<keyword evidence="4" id="KW-1185">Reference proteome</keyword>
<evidence type="ECO:0000256" key="1">
    <source>
        <dbReference type="SAM" id="MobiDB-lite"/>
    </source>
</evidence>
<gene>
    <name evidence="3" type="ORF">IQ215_05070</name>
</gene>
<dbReference type="Pfam" id="PF05239">
    <property type="entry name" value="PRC"/>
    <property type="match status" value="1"/>
</dbReference>
<accession>A0ABR9V2E8</accession>
<reference evidence="3 4" key="1">
    <citation type="submission" date="2020-10" db="EMBL/GenBank/DDBJ databases">
        <authorList>
            <person name="Castelo-Branco R."/>
            <person name="Eusebio N."/>
            <person name="Adriana R."/>
            <person name="Vieira A."/>
            <person name="Brugerolle De Fraissinette N."/>
            <person name="Rezende De Castro R."/>
            <person name="Schneider M.P."/>
            <person name="Vasconcelos V."/>
            <person name="Leao P.N."/>
        </authorList>
    </citation>
    <scope>NUCLEOTIDE SEQUENCE [LARGE SCALE GENOMIC DNA]</scope>
    <source>
        <strain evidence="3 4">LEGE 03274</strain>
    </source>
</reference>
<dbReference type="InterPro" id="IPR027275">
    <property type="entry name" value="PRC-brl_dom"/>
</dbReference>
<protein>
    <submittedName>
        <fullName evidence="3">PRC-barrel domain-containing protein</fullName>
    </submittedName>
</protein>
<sequence length="214" mass="23986">MSNPETKRSELIDRLIINYKTTENIGKLENIVLELETHQVKGIISKAGLLGREKHGFLWQQIESIGKDSIIVHYDQEIEIQLDEWGAFLIGAELWSNSGDKAGNIIDYTLSTDTGKVINYLFSSSGWQGIKKGVYALAPDDVIAITNKRIIADNQAIENAPQYSKGLGETLGKVKDFIQDDYEKTLADLKLKNKEENSDKKEESTPITIDKETV</sequence>
<organism evidence="3 4">
    <name type="scientific">Cyanobacterium stanieri LEGE 03274</name>
    <dbReference type="NCBI Taxonomy" id="1828756"/>
    <lineage>
        <taxon>Bacteria</taxon>
        <taxon>Bacillati</taxon>
        <taxon>Cyanobacteriota</taxon>
        <taxon>Cyanophyceae</taxon>
        <taxon>Oscillatoriophycideae</taxon>
        <taxon>Chroococcales</taxon>
        <taxon>Geminocystaceae</taxon>
        <taxon>Cyanobacterium</taxon>
    </lineage>
</organism>
<comment type="caution">
    <text evidence="3">The sequence shown here is derived from an EMBL/GenBank/DDBJ whole genome shotgun (WGS) entry which is preliminary data.</text>
</comment>
<name>A0ABR9V2E8_9CHRO</name>
<dbReference type="SUPFAM" id="SSF50346">
    <property type="entry name" value="PRC-barrel domain"/>
    <property type="match status" value="2"/>
</dbReference>
<dbReference type="Proteomes" id="UP000654604">
    <property type="component" value="Unassembled WGS sequence"/>
</dbReference>
<feature type="region of interest" description="Disordered" evidence="1">
    <location>
        <begin position="192"/>
        <end position="214"/>
    </location>
</feature>